<gene>
    <name evidence="5" type="ORF">SAMN05660209_04704</name>
</gene>
<dbReference type="OrthoDB" id="3539648at2"/>
<organism evidence="5 6">
    <name type="scientific">Geodermatophilus africanus</name>
    <dbReference type="NCBI Taxonomy" id="1137993"/>
    <lineage>
        <taxon>Bacteria</taxon>
        <taxon>Bacillati</taxon>
        <taxon>Actinomycetota</taxon>
        <taxon>Actinomycetes</taxon>
        <taxon>Geodermatophilales</taxon>
        <taxon>Geodermatophilaceae</taxon>
        <taxon>Geodermatophilus</taxon>
    </lineage>
</organism>
<dbReference type="EMBL" id="FNOT01000021">
    <property type="protein sequence ID" value="SDZ10933.1"/>
    <property type="molecule type" value="Genomic_DNA"/>
</dbReference>
<reference evidence="6" key="1">
    <citation type="submission" date="2016-10" db="EMBL/GenBank/DDBJ databases">
        <authorList>
            <person name="Varghese N."/>
            <person name="Submissions S."/>
        </authorList>
    </citation>
    <scope>NUCLEOTIDE SEQUENCE [LARGE SCALE GENOMIC DNA]</scope>
    <source>
        <strain evidence="6">DSM 45422</strain>
    </source>
</reference>
<dbReference type="Pfam" id="PF00196">
    <property type="entry name" value="GerE"/>
    <property type="match status" value="1"/>
</dbReference>
<dbReference type="PANTHER" id="PTHR44688:SF16">
    <property type="entry name" value="DNA-BINDING TRANSCRIPTIONAL ACTIVATOR DEVR_DOSR"/>
    <property type="match status" value="1"/>
</dbReference>
<evidence type="ECO:0000313" key="6">
    <source>
        <dbReference type="Proteomes" id="UP000198921"/>
    </source>
</evidence>
<dbReference type="SUPFAM" id="SSF55781">
    <property type="entry name" value="GAF domain-like"/>
    <property type="match status" value="1"/>
</dbReference>
<dbReference type="GO" id="GO:0003677">
    <property type="term" value="F:DNA binding"/>
    <property type="evidence" value="ECO:0007669"/>
    <property type="project" value="UniProtKB-KW"/>
</dbReference>
<dbReference type="InterPro" id="IPR000792">
    <property type="entry name" value="Tscrpt_reg_LuxR_C"/>
</dbReference>
<dbReference type="PRINTS" id="PR00038">
    <property type="entry name" value="HTHLUXR"/>
</dbReference>
<keyword evidence="2" id="KW-0238">DNA-binding</keyword>
<dbReference type="AlphaFoldDB" id="A0A1H3QCD9"/>
<dbReference type="Proteomes" id="UP000198921">
    <property type="component" value="Unassembled WGS sequence"/>
</dbReference>
<dbReference type="CDD" id="cd06170">
    <property type="entry name" value="LuxR_C_like"/>
    <property type="match status" value="1"/>
</dbReference>
<keyword evidence="6" id="KW-1185">Reference proteome</keyword>
<evidence type="ECO:0000256" key="3">
    <source>
        <dbReference type="ARBA" id="ARBA00023163"/>
    </source>
</evidence>
<evidence type="ECO:0000313" key="5">
    <source>
        <dbReference type="EMBL" id="SDZ10933.1"/>
    </source>
</evidence>
<evidence type="ECO:0000259" key="4">
    <source>
        <dbReference type="PROSITE" id="PS50043"/>
    </source>
</evidence>
<keyword evidence="1" id="KW-0805">Transcription regulation</keyword>
<keyword evidence="3" id="KW-0804">Transcription</keyword>
<protein>
    <submittedName>
        <fullName evidence="5">Regulatory protein, luxR family</fullName>
    </submittedName>
</protein>
<dbReference type="RefSeq" id="WP_091161666.1">
    <property type="nucleotide sequence ID" value="NZ_FNOT01000021.1"/>
</dbReference>
<evidence type="ECO:0000256" key="1">
    <source>
        <dbReference type="ARBA" id="ARBA00023015"/>
    </source>
</evidence>
<dbReference type="GO" id="GO:0006355">
    <property type="term" value="P:regulation of DNA-templated transcription"/>
    <property type="evidence" value="ECO:0007669"/>
    <property type="project" value="InterPro"/>
</dbReference>
<sequence length="349" mass="36365">MRSHQAGELLLAETAAAAGTTFERAQALLDVLHRIVPFDVAFLAFADPLGHGYHSLASIDLDGPTVEFLSGPQLARDIEVTGADRARSPLSPSDLPYPAEELPTWAECLIPSGIHEGLGLALFAPGGRHVGHLALLSGSRQPPSPATRRRLGRLAPVLAHGIDPMRSLLTAARLVRGATAGAVLRADGGCQALPGLPADALLVSRSPVLAAARERIGDGHVYSSFLWPVGGSHAPGGHVRVTVLAAPEDVPPGLTAVALLSPATDLHGLTPRELEVLGLLVEGGSNQEIARALVVAPRTVAAHLEHVLVKLRAPTRTLAAVRAERDGLYVPASSRRRACGGQRESIGTT</sequence>
<dbReference type="PROSITE" id="PS50043">
    <property type="entry name" value="HTH_LUXR_2"/>
    <property type="match status" value="1"/>
</dbReference>
<dbReference type="SUPFAM" id="SSF46894">
    <property type="entry name" value="C-terminal effector domain of the bipartite response regulators"/>
    <property type="match status" value="1"/>
</dbReference>
<dbReference type="InterPro" id="IPR036388">
    <property type="entry name" value="WH-like_DNA-bd_sf"/>
</dbReference>
<dbReference type="PROSITE" id="PS00622">
    <property type="entry name" value="HTH_LUXR_1"/>
    <property type="match status" value="1"/>
</dbReference>
<evidence type="ECO:0000256" key="2">
    <source>
        <dbReference type="ARBA" id="ARBA00023125"/>
    </source>
</evidence>
<dbReference type="STRING" id="1137993.SAMN05660209_04704"/>
<accession>A0A1H3QCD9</accession>
<dbReference type="Gene3D" id="1.10.10.10">
    <property type="entry name" value="Winged helix-like DNA-binding domain superfamily/Winged helix DNA-binding domain"/>
    <property type="match status" value="1"/>
</dbReference>
<dbReference type="SMART" id="SM00421">
    <property type="entry name" value="HTH_LUXR"/>
    <property type="match status" value="1"/>
</dbReference>
<name>A0A1H3QCD9_9ACTN</name>
<dbReference type="PANTHER" id="PTHR44688">
    <property type="entry name" value="DNA-BINDING TRANSCRIPTIONAL ACTIVATOR DEVR_DOSR"/>
    <property type="match status" value="1"/>
</dbReference>
<dbReference type="InterPro" id="IPR016032">
    <property type="entry name" value="Sig_transdc_resp-reg_C-effctor"/>
</dbReference>
<feature type="domain" description="HTH luxR-type" evidence="4">
    <location>
        <begin position="262"/>
        <end position="327"/>
    </location>
</feature>
<proteinExistence type="predicted"/>